<comment type="caution">
    <text evidence="7">The sequence shown here is derived from an EMBL/GenBank/DDBJ whole genome shotgun (WGS) entry which is preliminary data.</text>
</comment>
<feature type="region of interest" description="Disordered" evidence="5">
    <location>
        <begin position="1"/>
        <end position="21"/>
    </location>
</feature>
<dbReference type="CDD" id="cd06583">
    <property type="entry name" value="PGRP"/>
    <property type="match status" value="1"/>
</dbReference>
<evidence type="ECO:0000256" key="5">
    <source>
        <dbReference type="SAM" id="MobiDB-lite"/>
    </source>
</evidence>
<keyword evidence="8" id="KW-1185">Reference proteome</keyword>
<dbReference type="InterPro" id="IPR051206">
    <property type="entry name" value="NAMLAA_amidase_2"/>
</dbReference>
<dbReference type="EMBL" id="JABBNT010000002">
    <property type="protein sequence ID" value="NMM44675.1"/>
    <property type="molecule type" value="Genomic_DNA"/>
</dbReference>
<protein>
    <recommendedName>
        <fullName evidence="2">N-acetylmuramoyl-L-alanine amidase</fullName>
        <ecNumber evidence="2">3.5.1.28</ecNumber>
    </recommendedName>
</protein>
<keyword evidence="4" id="KW-0961">Cell wall biogenesis/degradation</keyword>
<dbReference type="InterPro" id="IPR036505">
    <property type="entry name" value="Amidase/PGRP_sf"/>
</dbReference>
<dbReference type="GO" id="GO:0019867">
    <property type="term" value="C:outer membrane"/>
    <property type="evidence" value="ECO:0007669"/>
    <property type="project" value="TreeGrafter"/>
</dbReference>
<dbReference type="InterPro" id="IPR036365">
    <property type="entry name" value="PGBD-like_sf"/>
</dbReference>
<evidence type="ECO:0000256" key="3">
    <source>
        <dbReference type="ARBA" id="ARBA00022801"/>
    </source>
</evidence>
<dbReference type="InterPro" id="IPR002502">
    <property type="entry name" value="Amidase_domain"/>
</dbReference>
<reference evidence="7 8" key="1">
    <citation type="submission" date="2020-04" db="EMBL/GenBank/DDBJ databases">
        <title>Rhodospirillaceae bacterium KN72 isolated from deep sea.</title>
        <authorList>
            <person name="Zhang D.-C."/>
        </authorList>
    </citation>
    <scope>NUCLEOTIDE SEQUENCE [LARGE SCALE GENOMIC DNA]</scope>
    <source>
        <strain evidence="7 8">KN72</strain>
    </source>
</reference>
<dbReference type="Pfam" id="PF01510">
    <property type="entry name" value="Amidase_2"/>
    <property type="match status" value="1"/>
</dbReference>
<evidence type="ECO:0000313" key="8">
    <source>
        <dbReference type="Proteomes" id="UP000539372"/>
    </source>
</evidence>
<organism evidence="7 8">
    <name type="scientific">Pacificispira spongiicola</name>
    <dbReference type="NCBI Taxonomy" id="2729598"/>
    <lineage>
        <taxon>Bacteria</taxon>
        <taxon>Pseudomonadati</taxon>
        <taxon>Pseudomonadota</taxon>
        <taxon>Alphaproteobacteria</taxon>
        <taxon>Rhodospirillales</taxon>
        <taxon>Rhodospirillaceae</taxon>
        <taxon>Pacificispira</taxon>
    </lineage>
</organism>
<evidence type="ECO:0000256" key="1">
    <source>
        <dbReference type="ARBA" id="ARBA00001561"/>
    </source>
</evidence>
<dbReference type="AlphaFoldDB" id="A0A7Y0HEG8"/>
<dbReference type="GO" id="GO:0009254">
    <property type="term" value="P:peptidoglycan turnover"/>
    <property type="evidence" value="ECO:0007669"/>
    <property type="project" value="TreeGrafter"/>
</dbReference>
<dbReference type="PANTHER" id="PTHR30417:SF1">
    <property type="entry name" value="N-ACETYLMURAMOYL-L-ALANINE AMIDASE AMID"/>
    <property type="match status" value="1"/>
</dbReference>
<feature type="domain" description="N-acetylmuramoyl-L-alanine amidase" evidence="6">
    <location>
        <begin position="11"/>
        <end position="148"/>
    </location>
</feature>
<evidence type="ECO:0000256" key="4">
    <source>
        <dbReference type="ARBA" id="ARBA00023316"/>
    </source>
</evidence>
<dbReference type="GO" id="GO:0008745">
    <property type="term" value="F:N-acetylmuramoyl-L-alanine amidase activity"/>
    <property type="evidence" value="ECO:0007669"/>
    <property type="project" value="UniProtKB-EC"/>
</dbReference>
<dbReference type="SMART" id="SM00644">
    <property type="entry name" value="Ami_2"/>
    <property type="match status" value="1"/>
</dbReference>
<dbReference type="GO" id="GO:0071555">
    <property type="term" value="P:cell wall organization"/>
    <property type="evidence" value="ECO:0007669"/>
    <property type="project" value="UniProtKB-KW"/>
</dbReference>
<dbReference type="RefSeq" id="WP_169625017.1">
    <property type="nucleotide sequence ID" value="NZ_JABBNT010000002.1"/>
</dbReference>
<evidence type="ECO:0000313" key="7">
    <source>
        <dbReference type="EMBL" id="NMM44675.1"/>
    </source>
</evidence>
<keyword evidence="3" id="KW-0378">Hydrolase</keyword>
<dbReference type="Gene3D" id="3.40.80.10">
    <property type="entry name" value="Peptidoglycan recognition protein-like"/>
    <property type="match status" value="1"/>
</dbReference>
<dbReference type="PANTHER" id="PTHR30417">
    <property type="entry name" value="N-ACETYLMURAMOYL-L-ALANINE AMIDASE AMID"/>
    <property type="match status" value="1"/>
</dbReference>
<evidence type="ECO:0000256" key="2">
    <source>
        <dbReference type="ARBA" id="ARBA00011901"/>
    </source>
</evidence>
<dbReference type="SUPFAM" id="SSF47090">
    <property type="entry name" value="PGBD-like"/>
    <property type="match status" value="1"/>
</dbReference>
<accession>A0A7Y0HEG8</accession>
<proteinExistence type="predicted"/>
<dbReference type="Proteomes" id="UP000539372">
    <property type="component" value="Unassembled WGS sequence"/>
</dbReference>
<evidence type="ECO:0000259" key="6">
    <source>
        <dbReference type="SMART" id="SM00644"/>
    </source>
</evidence>
<sequence>MTLPAVQDRPSPNHGPRRHGGPVDMLVLHYTGMASATAAIDRLCDPTAEVSAHYFVQEDGTILRLVAEAERAWHAGLAYWRGVTDVNSHSIGIEIQNPGHEFGYRAFPEKQIAAVTDLCLDILSRHSIPPSGIVGHSDIAPARKQDPGELFPWRQLAQEGVGVFPEAELDTDRSLSELLTEIGYDPDADLRINAFQRRFRPRRIDGKDDAQCRGLAARYLSLIQEKG</sequence>
<dbReference type="EC" id="3.5.1.28" evidence="2"/>
<gene>
    <name evidence="7" type="ORF">HH303_09295</name>
</gene>
<name>A0A7Y0HEG8_9PROT</name>
<comment type="catalytic activity">
    <reaction evidence="1">
        <text>Hydrolyzes the link between N-acetylmuramoyl residues and L-amino acid residues in certain cell-wall glycopeptides.</text>
        <dbReference type="EC" id="3.5.1.28"/>
    </reaction>
</comment>
<dbReference type="GO" id="GO:0009253">
    <property type="term" value="P:peptidoglycan catabolic process"/>
    <property type="evidence" value="ECO:0007669"/>
    <property type="project" value="InterPro"/>
</dbReference>
<dbReference type="SUPFAM" id="SSF55846">
    <property type="entry name" value="N-acetylmuramoyl-L-alanine amidase-like"/>
    <property type="match status" value="1"/>
</dbReference>